<reference evidence="1 2" key="1">
    <citation type="submission" date="2019-02" db="EMBL/GenBank/DDBJ databases">
        <title>Genome sequencing of the rare red list fungi Hericium alpestre (H. flagellum).</title>
        <authorList>
            <person name="Buettner E."/>
            <person name="Kellner H."/>
        </authorList>
    </citation>
    <scope>NUCLEOTIDE SEQUENCE [LARGE SCALE GENOMIC DNA]</scope>
    <source>
        <strain evidence="1 2">DSM 108284</strain>
    </source>
</reference>
<organism evidence="1 2">
    <name type="scientific">Hericium alpestre</name>
    <dbReference type="NCBI Taxonomy" id="135208"/>
    <lineage>
        <taxon>Eukaryota</taxon>
        <taxon>Fungi</taxon>
        <taxon>Dikarya</taxon>
        <taxon>Basidiomycota</taxon>
        <taxon>Agaricomycotina</taxon>
        <taxon>Agaricomycetes</taxon>
        <taxon>Russulales</taxon>
        <taxon>Hericiaceae</taxon>
        <taxon>Hericium</taxon>
    </lineage>
</organism>
<name>A0A4Y9ZI24_9AGAM</name>
<dbReference type="Proteomes" id="UP000298061">
    <property type="component" value="Unassembled WGS sequence"/>
</dbReference>
<dbReference type="AlphaFoldDB" id="A0A4Y9ZI24"/>
<keyword evidence="2" id="KW-1185">Reference proteome</keyword>
<sequence>MDTKGVIVKLLVDALIYQFNAAAVPSMCYDKNHVYAAQMTVVAQCAAISASCRAIDAKCVIVKFFLQGISHRFADAVEVSQHDAYSAYALGLVSHAKGMQMLVVA</sequence>
<evidence type="ECO:0000313" key="2">
    <source>
        <dbReference type="Proteomes" id="UP000298061"/>
    </source>
</evidence>
<dbReference type="EMBL" id="SFCI01003244">
    <property type="protein sequence ID" value="TFY73149.1"/>
    <property type="molecule type" value="Genomic_DNA"/>
</dbReference>
<proteinExistence type="predicted"/>
<protein>
    <submittedName>
        <fullName evidence="1">Uncharacterized protein</fullName>
    </submittedName>
</protein>
<evidence type="ECO:0000313" key="1">
    <source>
        <dbReference type="EMBL" id="TFY73149.1"/>
    </source>
</evidence>
<accession>A0A4Y9ZI24</accession>
<comment type="caution">
    <text evidence="1">The sequence shown here is derived from an EMBL/GenBank/DDBJ whole genome shotgun (WGS) entry which is preliminary data.</text>
</comment>
<gene>
    <name evidence="1" type="ORF">EWM64_g10862</name>
</gene>